<feature type="compositionally biased region" description="Polar residues" evidence="2">
    <location>
        <begin position="41"/>
        <end position="61"/>
    </location>
</feature>
<feature type="compositionally biased region" description="Basic residues" evidence="2">
    <location>
        <begin position="9"/>
        <end position="22"/>
    </location>
</feature>
<name>A0A167FPE6_CALVF</name>
<organism evidence="4 5">
    <name type="scientific">Calocera viscosa (strain TUFC12733)</name>
    <dbReference type="NCBI Taxonomy" id="1330018"/>
    <lineage>
        <taxon>Eukaryota</taxon>
        <taxon>Fungi</taxon>
        <taxon>Dikarya</taxon>
        <taxon>Basidiomycota</taxon>
        <taxon>Agaricomycotina</taxon>
        <taxon>Dacrymycetes</taxon>
        <taxon>Dacrymycetales</taxon>
        <taxon>Dacrymycetaceae</taxon>
        <taxon>Calocera</taxon>
    </lineage>
</organism>
<dbReference type="OrthoDB" id="3425160at2759"/>
<keyword evidence="5" id="KW-1185">Reference proteome</keyword>
<feature type="compositionally biased region" description="Polar residues" evidence="2">
    <location>
        <begin position="158"/>
        <end position="170"/>
    </location>
</feature>
<evidence type="ECO:0000313" key="3">
    <source>
        <dbReference type="EMBL" id="KZO89587.1"/>
    </source>
</evidence>
<reference evidence="4 5" key="1">
    <citation type="journal article" date="2016" name="Mol. Biol. Evol.">
        <title>Comparative Genomics of Early-Diverging Mushroom-Forming Fungi Provides Insights into the Origins of Lignocellulose Decay Capabilities.</title>
        <authorList>
            <person name="Nagy L.G."/>
            <person name="Riley R."/>
            <person name="Tritt A."/>
            <person name="Adam C."/>
            <person name="Daum C."/>
            <person name="Floudas D."/>
            <person name="Sun H."/>
            <person name="Yadav J.S."/>
            <person name="Pangilinan J."/>
            <person name="Larsson K.H."/>
            <person name="Matsuura K."/>
            <person name="Barry K."/>
            <person name="Labutti K."/>
            <person name="Kuo R."/>
            <person name="Ohm R.A."/>
            <person name="Bhattacharya S.S."/>
            <person name="Shirouzu T."/>
            <person name="Yoshinaga Y."/>
            <person name="Martin F.M."/>
            <person name="Grigoriev I.V."/>
            <person name="Hibbett D.S."/>
        </authorList>
    </citation>
    <scope>NUCLEOTIDE SEQUENCE [LARGE SCALE GENOMIC DNA]</scope>
    <source>
        <strain evidence="4 5">TUFC12733</strain>
    </source>
</reference>
<feature type="compositionally biased region" description="Basic and acidic residues" evidence="2">
    <location>
        <begin position="326"/>
        <end position="335"/>
    </location>
</feature>
<feature type="region of interest" description="Disordered" evidence="2">
    <location>
        <begin position="241"/>
        <end position="270"/>
    </location>
</feature>
<protein>
    <submittedName>
        <fullName evidence="4">Uncharacterized protein</fullName>
    </submittedName>
</protein>
<feature type="compositionally biased region" description="Polar residues" evidence="2">
    <location>
        <begin position="294"/>
        <end position="309"/>
    </location>
</feature>
<dbReference type="AlphaFoldDB" id="A0A167FPE6"/>
<keyword evidence="1" id="KW-0175">Coiled coil</keyword>
<feature type="coiled-coil region" evidence="1">
    <location>
        <begin position="187"/>
        <end position="235"/>
    </location>
</feature>
<sequence length="658" mass="73640">MSSEARLKQSVRHAHRYGHKRSSNADTQKVAEPSSDRPSHSLRSGSTPSTPRTAATDTLSPQPVHVVSPTPDAPVPHSKRKVSEDCPHPTETSAVKRPRTTSNTDVTKARKSNKTKASPAPMPDSHIPPSSERSRRSGVVQEVQLAADAQRQRPSDQPHISSDATVVESSADTRWEEMDTDVEPDALHTQRRRLQAWEHRLQAAARQLDAERLQFEETRGEHERLKRDLSNLTKQYASIPPKIQPARPSASNITVEEHSDDELSILPSPNSHSVRRLRQFSIAHDDLQAHSADDQIQSMSDASDSATNRATRKKTDLNAQRRKQARTREEGKIHQDDMPTDVKQWCMEGIDSPGNCRLRTAVVSRVYALAHDSRSASPFPNRKLSFITMAALEQLCRAVTWKSINQVWRVQNIAGAKAKSDSSNQRRRRQKRRTGKRKARLDACNVFRALYDWDPSALVTEDLMSDEYSTSGEEDDQSASTEWRNTLAQRAGVLSDLMEQKLVTVWETAPPVWRKPGTSCPNRSRSQFVPIWVPYMVDCRRQPSHLVPWELVKPAFQPPFCKRLTIAASNLHRGSAYDLTSSTTTFAADTTPCPSFLRNLAVKKESLQVHSATGQEWGACDEALNEIDIDEQGLEHSPTRNSIMKQGSSFIAKDGAVA</sequence>
<feature type="compositionally biased region" description="Basic residues" evidence="2">
    <location>
        <begin position="425"/>
        <end position="438"/>
    </location>
</feature>
<dbReference type="EMBL" id="KV417379">
    <property type="protein sequence ID" value="KZO89587.1"/>
    <property type="molecule type" value="Genomic_DNA"/>
</dbReference>
<evidence type="ECO:0000313" key="4">
    <source>
        <dbReference type="EMBL" id="KZO89706.1"/>
    </source>
</evidence>
<dbReference type="EMBL" id="KV417370">
    <property type="protein sequence ID" value="KZO89706.1"/>
    <property type="molecule type" value="Genomic_DNA"/>
</dbReference>
<evidence type="ECO:0000256" key="1">
    <source>
        <dbReference type="SAM" id="Coils"/>
    </source>
</evidence>
<proteinExistence type="predicted"/>
<evidence type="ECO:0000313" key="5">
    <source>
        <dbReference type="Proteomes" id="UP000076738"/>
    </source>
</evidence>
<accession>A0A167FPE6</accession>
<feature type="region of interest" description="Disordered" evidence="2">
    <location>
        <begin position="1"/>
        <end position="184"/>
    </location>
</feature>
<evidence type="ECO:0000256" key="2">
    <source>
        <dbReference type="SAM" id="MobiDB-lite"/>
    </source>
</evidence>
<feature type="region of interest" description="Disordered" evidence="2">
    <location>
        <begin position="415"/>
        <end position="438"/>
    </location>
</feature>
<dbReference type="Proteomes" id="UP000076738">
    <property type="component" value="Unassembled WGS sequence"/>
</dbReference>
<feature type="region of interest" description="Disordered" evidence="2">
    <location>
        <begin position="289"/>
        <end position="335"/>
    </location>
</feature>
<gene>
    <name evidence="4" type="ORF">CALVIDRAFT_531919</name>
    <name evidence="3" type="ORF">CALVIDRAFT_531993</name>
</gene>